<dbReference type="InterPro" id="IPR016047">
    <property type="entry name" value="M23ase_b-sheet_dom"/>
</dbReference>
<dbReference type="InterPro" id="IPR011055">
    <property type="entry name" value="Dup_hybrid_motif"/>
</dbReference>
<organism evidence="4 5">
    <name type="scientific">Candidatus Woesebacteria bacterium RIFCSPLOWO2_01_FULL_39_21</name>
    <dbReference type="NCBI Taxonomy" id="1802519"/>
    <lineage>
        <taxon>Bacteria</taxon>
        <taxon>Candidatus Woeseibacteriota</taxon>
    </lineage>
</organism>
<dbReference type="PANTHER" id="PTHR21666:SF270">
    <property type="entry name" value="MUREIN HYDROLASE ACTIVATOR ENVC"/>
    <property type="match status" value="1"/>
</dbReference>
<evidence type="ECO:0000259" key="3">
    <source>
        <dbReference type="Pfam" id="PF01551"/>
    </source>
</evidence>
<evidence type="ECO:0000256" key="2">
    <source>
        <dbReference type="SAM" id="Phobius"/>
    </source>
</evidence>
<feature type="transmembrane region" description="Helical" evidence="2">
    <location>
        <begin position="55"/>
        <end position="79"/>
    </location>
</feature>
<dbReference type="Gene3D" id="2.70.70.10">
    <property type="entry name" value="Glucose Permease (Domain IIA)"/>
    <property type="match status" value="1"/>
</dbReference>
<dbReference type="PANTHER" id="PTHR21666">
    <property type="entry name" value="PEPTIDASE-RELATED"/>
    <property type="match status" value="1"/>
</dbReference>
<evidence type="ECO:0000313" key="4">
    <source>
        <dbReference type="EMBL" id="OGM61793.1"/>
    </source>
</evidence>
<dbReference type="InterPro" id="IPR050570">
    <property type="entry name" value="Cell_wall_metabolism_enzyme"/>
</dbReference>
<protein>
    <recommendedName>
        <fullName evidence="3">M23ase beta-sheet core domain-containing protein</fullName>
    </recommendedName>
</protein>
<dbReference type="Pfam" id="PF01551">
    <property type="entry name" value="Peptidase_M23"/>
    <property type="match status" value="1"/>
</dbReference>
<accession>A0A1F8BCP6</accession>
<evidence type="ECO:0000256" key="1">
    <source>
        <dbReference type="SAM" id="MobiDB-lite"/>
    </source>
</evidence>
<dbReference type="CDD" id="cd12797">
    <property type="entry name" value="M23_peptidase"/>
    <property type="match status" value="1"/>
</dbReference>
<feature type="transmembrane region" description="Helical" evidence="2">
    <location>
        <begin position="114"/>
        <end position="141"/>
    </location>
</feature>
<sequence>MAEEQKQPKSTTGGLAGQAAGKGVKSLGKNLASNASKAVANAAKAAKMGAQAVKVAATAASAAATAGLALAAAAIQAAVEKLVGKMKKEHIAMILALPLAILGAIAAIPLLVLILLLIAIVILIVVVPLILLIINSGAFVVPPYEGGILQRPGNVESPYIRVIKTANPNAFPNPATGSSQDVVYTITITAKQGTLTNITFDNKCSVIWATDRGAPPPCPSLTLPTPPTSIPAGTTYTLNYTLNYPNPPFSDANVLDVFSVTANAPLGTGTTRSTASGSANVRIGNPPEECPGPWPIASDLRISQGPGPQHYPIESVDVSASVGKSVYATHGGQAEVIQIGIGYGYHVKIWSICGGVRFRSVYAHLSVVDSSINGQVVNFGRELGLSGGQPGTPGSGSSTGPHLHYDFDTLFMWVPYIYMPRGITSESQFRGCVDSGGIGLCGYVP</sequence>
<dbReference type="SUPFAM" id="SSF51261">
    <property type="entry name" value="Duplicated hybrid motif"/>
    <property type="match status" value="1"/>
</dbReference>
<dbReference type="AlphaFoldDB" id="A0A1F8BCP6"/>
<reference evidence="4 5" key="1">
    <citation type="journal article" date="2016" name="Nat. Commun.">
        <title>Thousands of microbial genomes shed light on interconnected biogeochemical processes in an aquifer system.</title>
        <authorList>
            <person name="Anantharaman K."/>
            <person name="Brown C.T."/>
            <person name="Hug L.A."/>
            <person name="Sharon I."/>
            <person name="Castelle C.J."/>
            <person name="Probst A.J."/>
            <person name="Thomas B.C."/>
            <person name="Singh A."/>
            <person name="Wilkins M.J."/>
            <person name="Karaoz U."/>
            <person name="Brodie E.L."/>
            <person name="Williams K.H."/>
            <person name="Hubbard S.S."/>
            <person name="Banfield J.F."/>
        </authorList>
    </citation>
    <scope>NUCLEOTIDE SEQUENCE [LARGE SCALE GENOMIC DNA]</scope>
</reference>
<feature type="region of interest" description="Disordered" evidence="1">
    <location>
        <begin position="1"/>
        <end position="21"/>
    </location>
</feature>
<proteinExistence type="predicted"/>
<gene>
    <name evidence="4" type="ORF">A2961_02550</name>
</gene>
<keyword evidence="2" id="KW-1133">Transmembrane helix</keyword>
<evidence type="ECO:0000313" key="5">
    <source>
        <dbReference type="Proteomes" id="UP000177082"/>
    </source>
</evidence>
<dbReference type="GO" id="GO:0004222">
    <property type="term" value="F:metalloendopeptidase activity"/>
    <property type="evidence" value="ECO:0007669"/>
    <property type="project" value="TreeGrafter"/>
</dbReference>
<keyword evidence="2" id="KW-0472">Membrane</keyword>
<feature type="transmembrane region" description="Helical" evidence="2">
    <location>
        <begin position="91"/>
        <end position="108"/>
    </location>
</feature>
<dbReference type="Proteomes" id="UP000177082">
    <property type="component" value="Unassembled WGS sequence"/>
</dbReference>
<dbReference type="STRING" id="1802519.A2961_02550"/>
<dbReference type="EMBL" id="MGHF01000032">
    <property type="protein sequence ID" value="OGM61793.1"/>
    <property type="molecule type" value="Genomic_DNA"/>
</dbReference>
<name>A0A1F8BCP6_9BACT</name>
<keyword evidence="2" id="KW-0812">Transmembrane</keyword>
<comment type="caution">
    <text evidence="4">The sequence shown here is derived from an EMBL/GenBank/DDBJ whole genome shotgun (WGS) entry which is preliminary data.</text>
</comment>
<feature type="domain" description="M23ase beta-sheet core" evidence="3">
    <location>
        <begin position="314"/>
        <end position="407"/>
    </location>
</feature>